<protein>
    <recommendedName>
        <fullName evidence="2">Hemerythrin-like domain-containing protein</fullName>
    </recommendedName>
</protein>
<feature type="domain" description="Hemerythrin-like" evidence="2">
    <location>
        <begin position="37"/>
        <end position="159"/>
    </location>
</feature>
<sequence>MDSIKTWADGPFKLLSTPRASLEGEAESVASRNASEMALVHNILLRGLNCIYLQAPNVKETSDIADFMQFCDAWSSILHSHHAAEETVYFKLLDEQSARDDVFTANHTEHERFLPGLFAFDLYVSGVRDNANSYDGQRVRELIDAFGTDLETHLHHEIALLEDLATDGLIDWDQCGKAMAQYSKKHADRRPSRHPALTDRAFLQPGQRAGRRAALWIRHHVQVAITIDGARGAPQLHRPHDQADHPQHEEDERAEDHDAGEQLPLRDQPEHQDQEGHAEGGRDDPVGKIPWDPE</sequence>
<evidence type="ECO:0000256" key="1">
    <source>
        <dbReference type="SAM" id="MobiDB-lite"/>
    </source>
</evidence>
<evidence type="ECO:0000313" key="3">
    <source>
        <dbReference type="EMBL" id="QSZ31187.1"/>
    </source>
</evidence>
<dbReference type="InterPro" id="IPR012312">
    <property type="entry name" value="Hemerythrin-like"/>
</dbReference>
<feature type="compositionally biased region" description="Basic residues" evidence="1">
    <location>
        <begin position="183"/>
        <end position="193"/>
    </location>
</feature>
<dbReference type="Pfam" id="PF01814">
    <property type="entry name" value="Hemerythrin"/>
    <property type="match status" value="1"/>
</dbReference>
<dbReference type="Proteomes" id="UP000672032">
    <property type="component" value="Chromosome 2"/>
</dbReference>
<proteinExistence type="predicted"/>
<name>A0A8A3PAE7_9HELO</name>
<feature type="region of interest" description="Disordered" evidence="1">
    <location>
        <begin position="233"/>
        <end position="294"/>
    </location>
</feature>
<dbReference type="AlphaFoldDB" id="A0A8A3PAE7"/>
<reference evidence="3" key="1">
    <citation type="submission" date="2020-10" db="EMBL/GenBank/DDBJ databases">
        <title>Genome Sequence of Monilinia vaccinii-corymbosi Sheds Light on Mummy Berry Disease Infection of Blueberry and Mating Type.</title>
        <authorList>
            <person name="Yow A.G."/>
            <person name="Zhang Y."/>
            <person name="Bansal K."/>
            <person name="Eacker S.M."/>
            <person name="Sullivan S."/>
            <person name="Liachko I."/>
            <person name="Cubeta M.A."/>
            <person name="Rollins J.A."/>
            <person name="Ashrafi H."/>
        </authorList>
    </citation>
    <scope>NUCLEOTIDE SEQUENCE</scope>
    <source>
        <strain evidence="3">RL-1</strain>
    </source>
</reference>
<accession>A0A8A3PAE7</accession>
<dbReference type="InterPro" id="IPR053206">
    <property type="entry name" value="Dimeric_xanthone_biosynth"/>
</dbReference>
<dbReference type="PANTHER" id="PTHR38048:SF2">
    <property type="entry name" value="HEMERYTHRIN-LIKE DOMAIN-CONTAINING PROTEIN"/>
    <property type="match status" value="1"/>
</dbReference>
<dbReference type="EMBL" id="CP063406">
    <property type="protein sequence ID" value="QSZ31187.1"/>
    <property type="molecule type" value="Genomic_DNA"/>
</dbReference>
<keyword evidence="4" id="KW-1185">Reference proteome</keyword>
<feature type="compositionally biased region" description="Basic and acidic residues" evidence="1">
    <location>
        <begin position="267"/>
        <end position="286"/>
    </location>
</feature>
<organism evidence="3 4">
    <name type="scientific">Monilinia vaccinii-corymbosi</name>
    <dbReference type="NCBI Taxonomy" id="61207"/>
    <lineage>
        <taxon>Eukaryota</taxon>
        <taxon>Fungi</taxon>
        <taxon>Dikarya</taxon>
        <taxon>Ascomycota</taxon>
        <taxon>Pezizomycotina</taxon>
        <taxon>Leotiomycetes</taxon>
        <taxon>Helotiales</taxon>
        <taxon>Sclerotiniaceae</taxon>
        <taxon>Monilinia</taxon>
    </lineage>
</organism>
<evidence type="ECO:0000259" key="2">
    <source>
        <dbReference type="Pfam" id="PF01814"/>
    </source>
</evidence>
<evidence type="ECO:0000313" key="4">
    <source>
        <dbReference type="Proteomes" id="UP000672032"/>
    </source>
</evidence>
<feature type="region of interest" description="Disordered" evidence="1">
    <location>
        <begin position="183"/>
        <end position="204"/>
    </location>
</feature>
<dbReference type="PANTHER" id="PTHR38048">
    <property type="entry name" value="EXPRESSED PROTEIN"/>
    <property type="match status" value="1"/>
</dbReference>
<dbReference type="OrthoDB" id="58416at2759"/>
<gene>
    <name evidence="3" type="ORF">DSL72_000750</name>
</gene>
<feature type="compositionally biased region" description="Basic and acidic residues" evidence="1">
    <location>
        <begin position="238"/>
        <end position="260"/>
    </location>
</feature>
<dbReference type="Gene3D" id="1.20.120.520">
    <property type="entry name" value="nmb1532 protein domain like"/>
    <property type="match status" value="1"/>
</dbReference>